<evidence type="ECO:0000256" key="6">
    <source>
        <dbReference type="ARBA" id="ARBA00023316"/>
    </source>
</evidence>
<evidence type="ECO:0000256" key="7">
    <source>
        <dbReference type="PROSITE-ProRule" id="PRU01373"/>
    </source>
</evidence>
<dbReference type="AlphaFoldDB" id="A0A1T4RQJ8"/>
<dbReference type="GO" id="GO:0009252">
    <property type="term" value="P:peptidoglycan biosynthetic process"/>
    <property type="evidence" value="ECO:0007669"/>
    <property type="project" value="UniProtKB-UniPathway"/>
</dbReference>
<organism evidence="9 10">
    <name type="scientific">Chitinophaga eiseniae</name>
    <dbReference type="NCBI Taxonomy" id="634771"/>
    <lineage>
        <taxon>Bacteria</taxon>
        <taxon>Pseudomonadati</taxon>
        <taxon>Bacteroidota</taxon>
        <taxon>Chitinophagia</taxon>
        <taxon>Chitinophagales</taxon>
        <taxon>Chitinophagaceae</taxon>
        <taxon>Chitinophaga</taxon>
    </lineage>
</organism>
<dbReference type="Proteomes" id="UP000190367">
    <property type="component" value="Unassembled WGS sequence"/>
</dbReference>
<gene>
    <name evidence="9" type="ORF">SAMN04488128_1021394</name>
</gene>
<protein>
    <submittedName>
        <fullName evidence="9">L,D-transpeptidase catalytic domain</fullName>
    </submittedName>
</protein>
<evidence type="ECO:0000256" key="5">
    <source>
        <dbReference type="ARBA" id="ARBA00022984"/>
    </source>
</evidence>
<dbReference type="PROSITE" id="PS52029">
    <property type="entry name" value="LD_TPASE"/>
    <property type="match status" value="1"/>
</dbReference>
<keyword evidence="4 7" id="KW-0133">Cell shape</keyword>
<dbReference type="EMBL" id="FUWZ01000002">
    <property type="protein sequence ID" value="SKA18086.1"/>
    <property type="molecule type" value="Genomic_DNA"/>
</dbReference>
<dbReference type="SUPFAM" id="SSF141523">
    <property type="entry name" value="L,D-transpeptidase catalytic domain-like"/>
    <property type="match status" value="1"/>
</dbReference>
<sequence length="189" mass="21560">MKMYRIYGYAVLLLLMPLSGFVGSSADLYSVRLTPGNINPDKIFLLVDKSDYRMYLYEDVTLRKIYKVVFGNKDQSDKLVEGDRKTPEGTFRIQTKRMDNRWSRFMLLDYPNEDSKQKFLQRQSEGSLSQGASMGGGIGIHGVEYGAGIRDNYVDSRINWTLGCVSMKNGDVNELYEIVKVGTPVVIRR</sequence>
<keyword evidence="5 7" id="KW-0573">Peptidoglycan synthesis</keyword>
<dbReference type="GO" id="GO:0071555">
    <property type="term" value="P:cell wall organization"/>
    <property type="evidence" value="ECO:0007669"/>
    <property type="project" value="UniProtKB-UniRule"/>
</dbReference>
<keyword evidence="6 7" id="KW-0961">Cell wall biogenesis/degradation</keyword>
<accession>A0A1T4RQJ8</accession>
<name>A0A1T4RQJ8_9BACT</name>
<keyword evidence="10" id="KW-1185">Reference proteome</keyword>
<feature type="domain" description="L,D-TPase catalytic" evidence="8">
    <location>
        <begin position="43"/>
        <end position="188"/>
    </location>
</feature>
<evidence type="ECO:0000256" key="3">
    <source>
        <dbReference type="ARBA" id="ARBA00022679"/>
    </source>
</evidence>
<evidence type="ECO:0000256" key="1">
    <source>
        <dbReference type="ARBA" id="ARBA00004752"/>
    </source>
</evidence>
<dbReference type="Gene3D" id="2.40.440.10">
    <property type="entry name" value="L,D-transpeptidase catalytic domain-like"/>
    <property type="match status" value="1"/>
</dbReference>
<dbReference type="PANTHER" id="PTHR36699">
    <property type="entry name" value="LD-TRANSPEPTIDASE"/>
    <property type="match status" value="1"/>
</dbReference>
<evidence type="ECO:0000313" key="10">
    <source>
        <dbReference type="Proteomes" id="UP000190367"/>
    </source>
</evidence>
<dbReference type="GO" id="GO:0016740">
    <property type="term" value="F:transferase activity"/>
    <property type="evidence" value="ECO:0007669"/>
    <property type="project" value="UniProtKB-KW"/>
</dbReference>
<evidence type="ECO:0000259" key="8">
    <source>
        <dbReference type="PROSITE" id="PS52029"/>
    </source>
</evidence>
<proteinExistence type="inferred from homology"/>
<keyword evidence="3" id="KW-0808">Transferase</keyword>
<evidence type="ECO:0000256" key="2">
    <source>
        <dbReference type="ARBA" id="ARBA00005992"/>
    </source>
</evidence>
<evidence type="ECO:0000313" key="9">
    <source>
        <dbReference type="EMBL" id="SKA18086.1"/>
    </source>
</evidence>
<dbReference type="CDD" id="cd16913">
    <property type="entry name" value="YkuD_like"/>
    <property type="match status" value="1"/>
</dbReference>
<feature type="active site" description="Nucleophile" evidence="7">
    <location>
        <position position="164"/>
    </location>
</feature>
<dbReference type="InterPro" id="IPR005490">
    <property type="entry name" value="LD_TPept_cat_dom"/>
</dbReference>
<dbReference type="InterPro" id="IPR038063">
    <property type="entry name" value="Transpep_catalytic_dom"/>
</dbReference>
<feature type="active site" description="Proton donor/acceptor" evidence="7">
    <location>
        <position position="141"/>
    </location>
</feature>
<comment type="similarity">
    <text evidence="2">Belongs to the YkuD family.</text>
</comment>
<dbReference type="Pfam" id="PF03734">
    <property type="entry name" value="YkuD"/>
    <property type="match status" value="1"/>
</dbReference>
<dbReference type="UniPathway" id="UPA00219"/>
<dbReference type="GO" id="GO:0004180">
    <property type="term" value="F:carboxypeptidase activity"/>
    <property type="evidence" value="ECO:0007669"/>
    <property type="project" value="UniProtKB-ARBA"/>
</dbReference>
<reference evidence="10" key="1">
    <citation type="submission" date="2017-02" db="EMBL/GenBank/DDBJ databases">
        <authorList>
            <person name="Varghese N."/>
            <person name="Submissions S."/>
        </authorList>
    </citation>
    <scope>NUCLEOTIDE SEQUENCE [LARGE SCALE GENOMIC DNA]</scope>
    <source>
        <strain evidence="10">DSM 22224</strain>
    </source>
</reference>
<dbReference type="GO" id="GO:0008360">
    <property type="term" value="P:regulation of cell shape"/>
    <property type="evidence" value="ECO:0007669"/>
    <property type="project" value="UniProtKB-UniRule"/>
</dbReference>
<dbReference type="PANTHER" id="PTHR36699:SF1">
    <property type="entry name" value="L,D-TRANSPEPTIDASE YAFK-RELATED"/>
    <property type="match status" value="1"/>
</dbReference>
<evidence type="ECO:0000256" key="4">
    <source>
        <dbReference type="ARBA" id="ARBA00022960"/>
    </source>
</evidence>
<comment type="pathway">
    <text evidence="1 7">Cell wall biogenesis; peptidoglycan biosynthesis.</text>
</comment>
<dbReference type="STRING" id="634771.SAMN04488128_1021394"/>